<feature type="compositionally biased region" description="Basic and acidic residues" evidence="1">
    <location>
        <begin position="78"/>
        <end position="110"/>
    </location>
</feature>
<dbReference type="Proteomes" id="UP001391051">
    <property type="component" value="Unassembled WGS sequence"/>
</dbReference>
<evidence type="ECO:0008006" key="4">
    <source>
        <dbReference type="Google" id="ProtNLM"/>
    </source>
</evidence>
<proteinExistence type="predicted"/>
<organism evidence="2 3">
    <name type="scientific">Apiospora aurea</name>
    <dbReference type="NCBI Taxonomy" id="335848"/>
    <lineage>
        <taxon>Eukaryota</taxon>
        <taxon>Fungi</taxon>
        <taxon>Dikarya</taxon>
        <taxon>Ascomycota</taxon>
        <taxon>Pezizomycotina</taxon>
        <taxon>Sordariomycetes</taxon>
        <taxon>Xylariomycetidae</taxon>
        <taxon>Amphisphaeriales</taxon>
        <taxon>Apiosporaceae</taxon>
        <taxon>Apiospora</taxon>
    </lineage>
</organism>
<sequence>MASRVLFNTTAAARSVAAAASRQTLAQRTIATTSILRHKEDHHHGNGHDQEKHKADLLNKHKDGKGHWKPELASNSEEAVKADRSTGGASKEDMSKLQEQTKKSAEETHKAGTSMRDGL</sequence>
<evidence type="ECO:0000256" key="1">
    <source>
        <dbReference type="SAM" id="MobiDB-lite"/>
    </source>
</evidence>
<protein>
    <recommendedName>
        <fullName evidence="4">Mitochondrial carrier protein pet8</fullName>
    </recommendedName>
</protein>
<reference evidence="2 3" key="1">
    <citation type="submission" date="2023-01" db="EMBL/GenBank/DDBJ databases">
        <title>Analysis of 21 Apiospora genomes using comparative genomics revels a genus with tremendous synthesis potential of carbohydrate active enzymes and secondary metabolites.</title>
        <authorList>
            <person name="Sorensen T."/>
        </authorList>
    </citation>
    <scope>NUCLEOTIDE SEQUENCE [LARGE SCALE GENOMIC DNA]</scope>
    <source>
        <strain evidence="2 3">CBS 24483</strain>
    </source>
</reference>
<name>A0ABR1Q999_9PEZI</name>
<dbReference type="EMBL" id="JAQQWE010000006">
    <property type="protein sequence ID" value="KAK7949073.1"/>
    <property type="molecule type" value="Genomic_DNA"/>
</dbReference>
<evidence type="ECO:0000313" key="3">
    <source>
        <dbReference type="Proteomes" id="UP001391051"/>
    </source>
</evidence>
<dbReference type="GeneID" id="92079243"/>
<comment type="caution">
    <text evidence="2">The sequence shown here is derived from an EMBL/GenBank/DDBJ whole genome shotgun (WGS) entry which is preliminary data.</text>
</comment>
<dbReference type="RefSeq" id="XP_066698579.1">
    <property type="nucleotide sequence ID" value="XM_066846181.1"/>
</dbReference>
<feature type="region of interest" description="Disordered" evidence="1">
    <location>
        <begin position="34"/>
        <end position="119"/>
    </location>
</feature>
<keyword evidence="3" id="KW-1185">Reference proteome</keyword>
<gene>
    <name evidence="2" type="ORF">PG986_009959</name>
</gene>
<evidence type="ECO:0000313" key="2">
    <source>
        <dbReference type="EMBL" id="KAK7949073.1"/>
    </source>
</evidence>
<feature type="compositionally biased region" description="Basic and acidic residues" evidence="1">
    <location>
        <begin position="37"/>
        <end position="70"/>
    </location>
</feature>
<accession>A0ABR1Q999</accession>